<name>L1K438_GUITC</name>
<reference evidence="3" key="2">
    <citation type="submission" date="2012-11" db="EMBL/GenBank/DDBJ databases">
        <authorList>
            <person name="Kuo A."/>
            <person name="Curtis B.A."/>
            <person name="Tanifuji G."/>
            <person name="Burki F."/>
            <person name="Gruber A."/>
            <person name="Irimia M."/>
            <person name="Maruyama S."/>
            <person name="Arias M.C."/>
            <person name="Ball S.G."/>
            <person name="Gile G.H."/>
            <person name="Hirakawa Y."/>
            <person name="Hopkins J.F."/>
            <person name="Rensing S.A."/>
            <person name="Schmutz J."/>
            <person name="Symeonidi A."/>
            <person name="Elias M."/>
            <person name="Eveleigh R.J."/>
            <person name="Herman E.K."/>
            <person name="Klute M.J."/>
            <person name="Nakayama T."/>
            <person name="Obornik M."/>
            <person name="Reyes-Prieto A."/>
            <person name="Armbrust E.V."/>
            <person name="Aves S.J."/>
            <person name="Beiko R.G."/>
            <person name="Coutinho P."/>
            <person name="Dacks J.B."/>
            <person name="Durnford D.G."/>
            <person name="Fast N.M."/>
            <person name="Green B.R."/>
            <person name="Grisdale C."/>
            <person name="Hempe F."/>
            <person name="Henrissat B."/>
            <person name="Hoppner M.P."/>
            <person name="Ishida K.-I."/>
            <person name="Kim E."/>
            <person name="Koreny L."/>
            <person name="Kroth P.G."/>
            <person name="Liu Y."/>
            <person name="Malik S.-B."/>
            <person name="Maier U.G."/>
            <person name="McRose D."/>
            <person name="Mock T."/>
            <person name="Neilson J.A."/>
            <person name="Onodera N.T."/>
            <person name="Poole A.M."/>
            <person name="Pritham E.J."/>
            <person name="Richards T.A."/>
            <person name="Rocap G."/>
            <person name="Roy S.W."/>
            <person name="Sarai C."/>
            <person name="Schaack S."/>
            <person name="Shirato S."/>
            <person name="Slamovits C.H."/>
            <person name="Spencer D.F."/>
            <person name="Suzuki S."/>
            <person name="Worden A.Z."/>
            <person name="Zauner S."/>
            <person name="Barry K."/>
            <person name="Bell C."/>
            <person name="Bharti A.K."/>
            <person name="Crow J.A."/>
            <person name="Grimwood J."/>
            <person name="Kramer R."/>
            <person name="Lindquist E."/>
            <person name="Lucas S."/>
            <person name="Salamov A."/>
            <person name="McFadden G.I."/>
            <person name="Lane C.E."/>
            <person name="Keeling P.J."/>
            <person name="Gray M.W."/>
            <person name="Grigoriev I.V."/>
            <person name="Archibald J.M."/>
        </authorList>
    </citation>
    <scope>NUCLEOTIDE SEQUENCE</scope>
    <source>
        <strain evidence="3">CCMP2712</strain>
    </source>
</reference>
<dbReference type="PaxDb" id="55529-EKX55235"/>
<evidence type="ECO:0000313" key="1">
    <source>
        <dbReference type="EMBL" id="EKX55235.1"/>
    </source>
</evidence>
<dbReference type="EMBL" id="JH992965">
    <property type="protein sequence ID" value="EKX55235.1"/>
    <property type="molecule type" value="Genomic_DNA"/>
</dbReference>
<evidence type="ECO:0000313" key="3">
    <source>
        <dbReference type="Proteomes" id="UP000011087"/>
    </source>
</evidence>
<protein>
    <submittedName>
        <fullName evidence="1 2">Uncharacterized protein</fullName>
    </submittedName>
</protein>
<sequence length="516" mass="57740">MAAHDLSPLLAMQHEMLGRISLSSSCPSISFVERSNKVFEGDHKQAGKMAALALIKGCIDVAINTKKAVDFFKTMGKSEEEAFYFWRMLDALTAPLELAIALRRRVWEEGEEGERANCASYCIPCAYWAGMVCHESSYWGLYWHQTKGNGKNASMEEIAWYFNLTVSKCSAAFDALSTGTVYFPSLSPAISYSSRMLFALLTVSGMQRHSTLHDVDAVVELARYTIARCELLVDRDGEGLPDDDSSGAWKEWLNGKKDGVSRLQIMRELLPKLQMTHQALTLALTSIRIKHDSDTLKIRSPFSFIPHATDVAVEVYHDFEFGRVESHIMIAMGEIYKSTQTPAAARAIRTPQQMKFASDLDSSKLDDSGVSEGEPTAHGDLSLSEDLSFARKWMDEVVIPELEVDESDKNRLVYKLGQEYLIAFESTANISAETFEAIICIGKCLQPSSRAQSRKPTCIADLSLDDRRWWKAQLEKQLGPFYEQESHEDVNSIIRWASVVTFEVLNKVCTVPSGNS</sequence>
<dbReference type="HOGENOM" id="CLU_528357_0_0_1"/>
<dbReference type="KEGG" id="gtt:GUITHDRAFT_131484"/>
<organism evidence="1">
    <name type="scientific">Guillardia theta (strain CCMP2712)</name>
    <name type="common">Cryptophyte</name>
    <dbReference type="NCBI Taxonomy" id="905079"/>
    <lineage>
        <taxon>Eukaryota</taxon>
        <taxon>Cryptophyceae</taxon>
        <taxon>Pyrenomonadales</taxon>
        <taxon>Geminigeraceae</taxon>
        <taxon>Guillardia</taxon>
    </lineage>
</organism>
<reference evidence="2" key="3">
    <citation type="submission" date="2016-03" db="UniProtKB">
        <authorList>
            <consortium name="EnsemblProtists"/>
        </authorList>
    </citation>
    <scope>IDENTIFICATION</scope>
</reference>
<keyword evidence="3" id="KW-1185">Reference proteome</keyword>
<gene>
    <name evidence="1" type="ORF">GUITHDRAFT_131484</name>
</gene>
<evidence type="ECO:0000313" key="2">
    <source>
        <dbReference type="EnsemblProtists" id="EKX55235"/>
    </source>
</evidence>
<accession>L1K438</accession>
<dbReference type="Proteomes" id="UP000011087">
    <property type="component" value="Unassembled WGS sequence"/>
</dbReference>
<proteinExistence type="predicted"/>
<reference evidence="1 3" key="1">
    <citation type="journal article" date="2012" name="Nature">
        <title>Algal genomes reveal evolutionary mosaicism and the fate of nucleomorphs.</title>
        <authorList>
            <consortium name="DOE Joint Genome Institute"/>
            <person name="Curtis B.A."/>
            <person name="Tanifuji G."/>
            <person name="Burki F."/>
            <person name="Gruber A."/>
            <person name="Irimia M."/>
            <person name="Maruyama S."/>
            <person name="Arias M.C."/>
            <person name="Ball S.G."/>
            <person name="Gile G.H."/>
            <person name="Hirakawa Y."/>
            <person name="Hopkins J.F."/>
            <person name="Kuo A."/>
            <person name="Rensing S.A."/>
            <person name="Schmutz J."/>
            <person name="Symeonidi A."/>
            <person name="Elias M."/>
            <person name="Eveleigh R.J."/>
            <person name="Herman E.K."/>
            <person name="Klute M.J."/>
            <person name="Nakayama T."/>
            <person name="Obornik M."/>
            <person name="Reyes-Prieto A."/>
            <person name="Armbrust E.V."/>
            <person name="Aves S.J."/>
            <person name="Beiko R.G."/>
            <person name="Coutinho P."/>
            <person name="Dacks J.B."/>
            <person name="Durnford D.G."/>
            <person name="Fast N.M."/>
            <person name="Green B.R."/>
            <person name="Grisdale C.J."/>
            <person name="Hempel F."/>
            <person name="Henrissat B."/>
            <person name="Hoppner M.P."/>
            <person name="Ishida K."/>
            <person name="Kim E."/>
            <person name="Koreny L."/>
            <person name="Kroth P.G."/>
            <person name="Liu Y."/>
            <person name="Malik S.B."/>
            <person name="Maier U.G."/>
            <person name="McRose D."/>
            <person name="Mock T."/>
            <person name="Neilson J.A."/>
            <person name="Onodera N.T."/>
            <person name="Poole A.M."/>
            <person name="Pritham E.J."/>
            <person name="Richards T.A."/>
            <person name="Rocap G."/>
            <person name="Roy S.W."/>
            <person name="Sarai C."/>
            <person name="Schaack S."/>
            <person name="Shirato S."/>
            <person name="Slamovits C.H."/>
            <person name="Spencer D.F."/>
            <person name="Suzuki S."/>
            <person name="Worden A.Z."/>
            <person name="Zauner S."/>
            <person name="Barry K."/>
            <person name="Bell C."/>
            <person name="Bharti A.K."/>
            <person name="Crow J.A."/>
            <person name="Grimwood J."/>
            <person name="Kramer R."/>
            <person name="Lindquist E."/>
            <person name="Lucas S."/>
            <person name="Salamov A."/>
            <person name="McFadden G.I."/>
            <person name="Lane C.E."/>
            <person name="Keeling P.J."/>
            <person name="Gray M.W."/>
            <person name="Grigoriev I.V."/>
            <person name="Archibald J.M."/>
        </authorList>
    </citation>
    <scope>NUCLEOTIDE SEQUENCE</scope>
    <source>
        <strain evidence="1 3">CCMP2712</strain>
    </source>
</reference>
<dbReference type="EnsemblProtists" id="EKX55235">
    <property type="protein sequence ID" value="EKX55235"/>
    <property type="gene ID" value="GUITHDRAFT_131484"/>
</dbReference>
<dbReference type="RefSeq" id="XP_005842215.1">
    <property type="nucleotide sequence ID" value="XM_005842158.1"/>
</dbReference>
<dbReference type="AlphaFoldDB" id="L1K438"/>
<dbReference type="OrthoDB" id="10647112at2759"/>
<dbReference type="GeneID" id="17311847"/>